<feature type="compositionally biased region" description="Polar residues" evidence="2">
    <location>
        <begin position="132"/>
        <end position="141"/>
    </location>
</feature>
<name>A0A1Y1U7G2_9TREE</name>
<feature type="compositionally biased region" description="Acidic residues" evidence="2">
    <location>
        <begin position="252"/>
        <end position="275"/>
    </location>
</feature>
<evidence type="ECO:0000313" key="4">
    <source>
        <dbReference type="EMBL" id="ORX33969.1"/>
    </source>
</evidence>
<protein>
    <submittedName>
        <fullName evidence="4">Uncharacterized protein</fullName>
    </submittedName>
</protein>
<dbReference type="RefSeq" id="XP_021868257.1">
    <property type="nucleotide sequence ID" value="XM_022017563.1"/>
</dbReference>
<dbReference type="AlphaFoldDB" id="A0A1Y1U7G2"/>
<keyword evidence="3" id="KW-0472">Membrane</keyword>
<sequence length="708" mass="77673">MESNQRSDSELQSILDSLIGEAGYILCGDLPDGMCTYEREHDVTILDPGEDVVLRDLVKPHGDLRLGPEEMFGFLNATKLSPARSPDPGMTTSQSLPPTAFRELEETTPRQHRRRNSDRIRSPSDSSSSSDENTSAPTVSSRPGMPKRPKTLSDSHMDSPLAARTRHWGPPSAFGNFGSFARPSPASRRRRGSANGSISSDVDGEEFRPIGRSMSSRSFTASPTFGKEVGSPLSEEFHSPKSPESVASEQVEVQDPESEPTVEITEDEVDETDDQLGEEMLEAMNPRLSRLSTGSSLSLRTSHDKLQALQKQNGELARKLKESERQLALLGADNDRMVMDLERQLEEARHELALKRKEDKDLRNNELAQKIQISGLEADLSNVQRLLEQSKESRASMQKMYDSQCEIRTLEETAQEHEADEAKYTGEIQSLEMEVKRMQSDLESARRAESVLEVQKQENLQLKETIDRMRFDLDEARAAAANALRVGGHAKIGTSSSGAPTLSRNLGDEINRRLADGLVTAEQEDEDEVVETVVTRRQRAKVVEYADVSVGTDEVPGPSRKEDPPAYTAEPEPVNVQEVLDQAHPKATSVVIHGAYDAVVSAAGRRCTVLEEDIKRRGVKAEGGKKVIYASHEAIGWLSVCTIAAFAIGIVAGTQLFTPAGMHSRDYLLFSQMNDLARSVGVGEGFLPVNMLHAVGHGAGLLAGRVPS</sequence>
<keyword evidence="3" id="KW-1133">Transmembrane helix</keyword>
<accession>A0A1Y1U7G2</accession>
<dbReference type="InParanoid" id="A0A1Y1U7G2"/>
<reference evidence="4 5" key="1">
    <citation type="submission" date="2017-03" db="EMBL/GenBank/DDBJ databases">
        <title>Widespread Adenine N6-methylation of Active Genes in Fungi.</title>
        <authorList>
            <consortium name="DOE Joint Genome Institute"/>
            <person name="Mondo S.J."/>
            <person name="Dannebaum R.O."/>
            <person name="Kuo R.C."/>
            <person name="Louie K.B."/>
            <person name="Bewick A.J."/>
            <person name="Labutti K."/>
            <person name="Haridas S."/>
            <person name="Kuo A."/>
            <person name="Salamov A."/>
            <person name="Ahrendt S.R."/>
            <person name="Lau R."/>
            <person name="Bowen B.P."/>
            <person name="Lipzen A."/>
            <person name="Sullivan W."/>
            <person name="Andreopoulos W.B."/>
            <person name="Clum A."/>
            <person name="Lindquist E."/>
            <person name="Daum C."/>
            <person name="Northen T.R."/>
            <person name="Ramamoorthy G."/>
            <person name="Schmitz R.J."/>
            <person name="Gryganskyi A."/>
            <person name="Culley D."/>
            <person name="Magnuson J."/>
            <person name="James T.Y."/>
            <person name="O'Malley M.A."/>
            <person name="Stajich J.E."/>
            <person name="Spatafora J.W."/>
            <person name="Visel A."/>
            <person name="Grigoriev I.V."/>
        </authorList>
    </citation>
    <scope>NUCLEOTIDE SEQUENCE [LARGE SCALE GENOMIC DNA]</scope>
    <source>
        <strain evidence="4 5">NRRL Y-17943</strain>
    </source>
</reference>
<dbReference type="Proteomes" id="UP000193218">
    <property type="component" value="Unassembled WGS sequence"/>
</dbReference>
<dbReference type="GeneID" id="33559372"/>
<comment type="caution">
    <text evidence="4">The sequence shown here is derived from an EMBL/GenBank/DDBJ whole genome shotgun (WGS) entry which is preliminary data.</text>
</comment>
<feature type="transmembrane region" description="Helical" evidence="3">
    <location>
        <begin position="635"/>
        <end position="657"/>
    </location>
</feature>
<gene>
    <name evidence="4" type="ORF">BD324DRAFT_643657</name>
</gene>
<dbReference type="EMBL" id="NBSH01000016">
    <property type="protein sequence ID" value="ORX33969.1"/>
    <property type="molecule type" value="Genomic_DNA"/>
</dbReference>
<dbReference type="OrthoDB" id="432685at2759"/>
<feature type="coiled-coil region" evidence="1">
    <location>
        <begin position="306"/>
        <end position="465"/>
    </location>
</feature>
<proteinExistence type="predicted"/>
<keyword evidence="3" id="KW-0812">Transmembrane</keyword>
<evidence type="ECO:0000256" key="3">
    <source>
        <dbReference type="SAM" id="Phobius"/>
    </source>
</evidence>
<feature type="compositionally biased region" description="Polar residues" evidence="2">
    <location>
        <begin position="213"/>
        <end position="223"/>
    </location>
</feature>
<keyword evidence="1" id="KW-0175">Coiled coil</keyword>
<evidence type="ECO:0000256" key="2">
    <source>
        <dbReference type="SAM" id="MobiDB-lite"/>
    </source>
</evidence>
<organism evidence="4 5">
    <name type="scientific">Kockovaella imperatae</name>
    <dbReference type="NCBI Taxonomy" id="4999"/>
    <lineage>
        <taxon>Eukaryota</taxon>
        <taxon>Fungi</taxon>
        <taxon>Dikarya</taxon>
        <taxon>Basidiomycota</taxon>
        <taxon>Agaricomycotina</taxon>
        <taxon>Tremellomycetes</taxon>
        <taxon>Tremellales</taxon>
        <taxon>Cuniculitremaceae</taxon>
        <taxon>Kockovaella</taxon>
    </lineage>
</organism>
<keyword evidence="5" id="KW-1185">Reference proteome</keyword>
<feature type="region of interest" description="Disordered" evidence="2">
    <location>
        <begin position="79"/>
        <end position="275"/>
    </location>
</feature>
<evidence type="ECO:0000256" key="1">
    <source>
        <dbReference type="SAM" id="Coils"/>
    </source>
</evidence>
<dbReference type="STRING" id="4999.A0A1Y1U7G2"/>
<evidence type="ECO:0000313" key="5">
    <source>
        <dbReference type="Proteomes" id="UP000193218"/>
    </source>
</evidence>